<evidence type="ECO:0000256" key="12">
    <source>
        <dbReference type="ARBA" id="ARBA00074726"/>
    </source>
</evidence>
<keyword evidence="2" id="KW-0964">Secreted</keyword>
<evidence type="ECO:0000256" key="1">
    <source>
        <dbReference type="ARBA" id="ARBA00004498"/>
    </source>
</evidence>
<proteinExistence type="inferred from homology"/>
<reference evidence="15" key="3">
    <citation type="submission" date="2025-09" db="UniProtKB">
        <authorList>
            <consortium name="Ensembl"/>
        </authorList>
    </citation>
    <scope>IDENTIFICATION</scope>
</reference>
<feature type="region of interest" description="Disordered" evidence="13">
    <location>
        <begin position="265"/>
        <end position="393"/>
    </location>
</feature>
<evidence type="ECO:0000256" key="6">
    <source>
        <dbReference type="ARBA" id="ARBA00023119"/>
    </source>
</evidence>
<sequence>MEQQSMCPQISIGEDRFPGFYIMSQFHIAELARRGTVKKVTGSSPQHVAYQIGPAFNFRINTRSAYPLGLPEEFAFVAVLRMSASTINKNWNIWQMQDVNGNEQLAVRLNGESKSLEFTFTSLDTGRQRQTVVFRALTFLFNDQWHRVLLDVSRRSVTLFVDCVMIGSQSIPLRQKASLDGFTLIGKLKDNPVTAVPFELQSMLIHCDVTRARTEACYDLPARTSRSEGTPGPPGPAGVPGIDGIAVSVLCSVTLSCPNSCPPGASGHPGLPGMKGHKGVKGEAGEPGKQGHKGEEGDQGAPGEVGSQGPTVRYYYNTNTNTVPWQGARGPDGDPGPQGVGGATGDRGQRGVMGELGPKGDTGVQGSRGITGVPGPKGEAGLPGVDGREGIPGMPGAKGAIGKPGVPGEVGLQGLPGLPGAPGPKGLSGPKGDAGQPGLPGTMGPAGKAVSMSSICLKAVLICVTSVVSLCYFTVTPQGERGEQGEVGPAGPIGEPVSIFFLC</sequence>
<dbReference type="GO" id="GO:0009887">
    <property type="term" value="P:animal organ morphogenesis"/>
    <property type="evidence" value="ECO:0007669"/>
    <property type="project" value="UniProtKB-ARBA"/>
</dbReference>
<evidence type="ECO:0000256" key="8">
    <source>
        <dbReference type="ARBA" id="ARBA00023278"/>
    </source>
</evidence>
<dbReference type="PANTHER" id="PTHR24023:SF1113">
    <property type="entry name" value="COLLAGEN ALPHA-2(IX) CHAIN-LIKE ISOFORM X1"/>
    <property type="match status" value="1"/>
</dbReference>
<reference evidence="15" key="2">
    <citation type="submission" date="2025-08" db="UniProtKB">
        <authorList>
            <consortium name="Ensembl"/>
        </authorList>
    </citation>
    <scope>IDENTIFICATION</scope>
</reference>
<dbReference type="InterPro" id="IPR050149">
    <property type="entry name" value="Collagen_superfamily"/>
</dbReference>
<comment type="subcellular location">
    <subcellularLocation>
        <location evidence="1">Secreted</location>
        <location evidence="1">Extracellular space</location>
        <location evidence="1">Extracellular matrix</location>
    </subcellularLocation>
</comment>
<dbReference type="InParanoid" id="A0A4W6EHA3"/>
<evidence type="ECO:0000256" key="11">
    <source>
        <dbReference type="ARBA" id="ARBA00063820"/>
    </source>
</evidence>
<reference evidence="16" key="1">
    <citation type="submission" date="2015-09" db="EMBL/GenBank/DDBJ databases">
        <authorList>
            <person name="Sai Rama Sridatta P."/>
        </authorList>
    </citation>
    <scope>NUCLEOTIDE SEQUENCE [LARGE SCALE GENOMIC DNA]</scope>
</reference>
<evidence type="ECO:0000256" key="9">
    <source>
        <dbReference type="ARBA" id="ARBA00049648"/>
    </source>
</evidence>
<dbReference type="GO" id="GO:0005581">
    <property type="term" value="C:collagen trimer"/>
    <property type="evidence" value="ECO:0007669"/>
    <property type="project" value="UniProtKB-KW"/>
</dbReference>
<protein>
    <recommendedName>
        <fullName evidence="12">Collagen alpha-1(IX) chain</fullName>
    </recommendedName>
</protein>
<keyword evidence="5" id="KW-0677">Repeat</keyword>
<evidence type="ECO:0000256" key="13">
    <source>
        <dbReference type="SAM" id="MobiDB-lite"/>
    </source>
</evidence>
<dbReference type="Proteomes" id="UP000314980">
    <property type="component" value="Unassembled WGS sequence"/>
</dbReference>
<dbReference type="PANTHER" id="PTHR24023">
    <property type="entry name" value="COLLAGEN ALPHA"/>
    <property type="match status" value="1"/>
</dbReference>
<dbReference type="SUPFAM" id="SSF49899">
    <property type="entry name" value="Concanavalin A-like lectins/glucanases"/>
    <property type="match status" value="1"/>
</dbReference>
<feature type="domain" description="Thrombospondin-like N-terminal" evidence="14">
    <location>
        <begin position="13"/>
        <end position="209"/>
    </location>
</feature>
<dbReference type="GO" id="GO:0005615">
    <property type="term" value="C:extracellular space"/>
    <property type="evidence" value="ECO:0007669"/>
    <property type="project" value="TreeGrafter"/>
</dbReference>
<comment type="similarity">
    <text evidence="9">Belongs to the fibril-associated collagens with interrupted helices (FACIT) family.</text>
</comment>
<dbReference type="SMART" id="SM00210">
    <property type="entry name" value="TSPN"/>
    <property type="match status" value="1"/>
</dbReference>
<comment type="function">
    <text evidence="10">Structural component of hyaline cartilage and vitreous of the eye.</text>
</comment>
<evidence type="ECO:0000313" key="15">
    <source>
        <dbReference type="Ensembl" id="ENSLCAP00010036554.1"/>
    </source>
</evidence>
<organism evidence="15 16">
    <name type="scientific">Lates calcarifer</name>
    <name type="common">Barramundi</name>
    <name type="synonym">Holocentrus calcarifer</name>
    <dbReference type="NCBI Taxonomy" id="8187"/>
    <lineage>
        <taxon>Eukaryota</taxon>
        <taxon>Metazoa</taxon>
        <taxon>Chordata</taxon>
        <taxon>Craniata</taxon>
        <taxon>Vertebrata</taxon>
        <taxon>Euteleostomi</taxon>
        <taxon>Actinopterygii</taxon>
        <taxon>Neopterygii</taxon>
        <taxon>Teleostei</taxon>
        <taxon>Neoteleostei</taxon>
        <taxon>Acanthomorphata</taxon>
        <taxon>Carangaria</taxon>
        <taxon>Carangaria incertae sedis</taxon>
        <taxon>Centropomidae</taxon>
        <taxon>Lates</taxon>
    </lineage>
</organism>
<dbReference type="Pfam" id="PF01391">
    <property type="entry name" value="Collagen"/>
    <property type="match status" value="1"/>
</dbReference>
<keyword evidence="8" id="KW-0379">Hydroxylation</keyword>
<evidence type="ECO:0000313" key="16">
    <source>
        <dbReference type="Proteomes" id="UP000314980"/>
    </source>
</evidence>
<dbReference type="GO" id="GO:0030020">
    <property type="term" value="F:extracellular matrix structural constituent conferring tensile strength"/>
    <property type="evidence" value="ECO:0007669"/>
    <property type="project" value="TreeGrafter"/>
</dbReference>
<dbReference type="GO" id="GO:0030198">
    <property type="term" value="P:extracellular matrix organization"/>
    <property type="evidence" value="ECO:0007669"/>
    <property type="project" value="TreeGrafter"/>
</dbReference>
<dbReference type="InterPro" id="IPR013320">
    <property type="entry name" value="ConA-like_dom_sf"/>
</dbReference>
<evidence type="ECO:0000256" key="4">
    <source>
        <dbReference type="ARBA" id="ARBA00022729"/>
    </source>
</evidence>
<evidence type="ECO:0000256" key="7">
    <source>
        <dbReference type="ARBA" id="ARBA00023157"/>
    </source>
</evidence>
<keyword evidence="16" id="KW-1185">Reference proteome</keyword>
<feature type="compositionally biased region" description="Low complexity" evidence="13">
    <location>
        <begin position="413"/>
        <end position="431"/>
    </location>
</feature>
<evidence type="ECO:0000256" key="10">
    <source>
        <dbReference type="ARBA" id="ARBA00054091"/>
    </source>
</evidence>
<dbReference type="InterPro" id="IPR008160">
    <property type="entry name" value="Collagen"/>
</dbReference>
<name>A0A4W6EHA3_LATCA</name>
<dbReference type="FunFam" id="2.60.120.200:FF:000105">
    <property type="entry name" value="Collagen type IX alpha 1 chain"/>
    <property type="match status" value="1"/>
</dbReference>
<dbReference type="STRING" id="8187.ENSLCAP00010036554"/>
<dbReference type="AlphaFoldDB" id="A0A4W6EHA3"/>
<keyword evidence="4" id="KW-0732">Signal</keyword>
<evidence type="ECO:0000256" key="5">
    <source>
        <dbReference type="ARBA" id="ARBA00022737"/>
    </source>
</evidence>
<dbReference type="Ensembl" id="ENSLCAT00010037408.1">
    <property type="protein sequence ID" value="ENSLCAP00010036554.1"/>
    <property type="gene ID" value="ENSLCAG00010017127.1"/>
</dbReference>
<evidence type="ECO:0000256" key="2">
    <source>
        <dbReference type="ARBA" id="ARBA00022525"/>
    </source>
</evidence>
<feature type="region of interest" description="Disordered" evidence="13">
    <location>
        <begin position="413"/>
        <end position="445"/>
    </location>
</feature>
<evidence type="ECO:0000259" key="14">
    <source>
        <dbReference type="SMART" id="SM00210"/>
    </source>
</evidence>
<keyword evidence="3" id="KW-0272">Extracellular matrix</keyword>
<dbReference type="GO" id="GO:0031012">
    <property type="term" value="C:extracellular matrix"/>
    <property type="evidence" value="ECO:0007669"/>
    <property type="project" value="TreeGrafter"/>
</dbReference>
<keyword evidence="7" id="KW-1015">Disulfide bond</keyword>
<keyword evidence="6" id="KW-0176">Collagen</keyword>
<dbReference type="GeneTree" id="ENSGT00940000157935"/>
<feature type="compositionally biased region" description="Gly residues" evidence="13">
    <location>
        <begin position="336"/>
        <end position="345"/>
    </location>
</feature>
<comment type="subunit">
    <text evidence="11">Heterotrimer of an alpha 1(IX), an alpha 2(IX) and an alpha 3(IX) chain.</text>
</comment>
<accession>A0A4W6EHA3</accession>
<dbReference type="Gene3D" id="2.60.120.200">
    <property type="match status" value="1"/>
</dbReference>
<dbReference type="InterPro" id="IPR048287">
    <property type="entry name" value="TSPN-like_N"/>
</dbReference>
<evidence type="ECO:0000256" key="3">
    <source>
        <dbReference type="ARBA" id="ARBA00022530"/>
    </source>
</evidence>